<keyword evidence="4 9" id="KW-0812">Transmembrane</keyword>
<dbReference type="GO" id="GO:0050906">
    <property type="term" value="P:detection of stimulus involved in sensory perception"/>
    <property type="evidence" value="ECO:0007669"/>
    <property type="project" value="UniProtKB-ARBA"/>
</dbReference>
<dbReference type="EMBL" id="GL732531">
    <property type="protein sequence ID" value="EFX85946.1"/>
    <property type="molecule type" value="Genomic_DNA"/>
</dbReference>
<comment type="similarity">
    <text evidence="2">Belongs to the glutamate-gated ion channel (TC 1.A.10.1) family.</text>
</comment>
<dbReference type="InParanoid" id="E9G3P4"/>
<dbReference type="GO" id="GO:0015276">
    <property type="term" value="F:ligand-gated monoatomic ion channel activity"/>
    <property type="evidence" value="ECO:0007669"/>
    <property type="project" value="InterPro"/>
</dbReference>
<evidence type="ECO:0000256" key="1">
    <source>
        <dbReference type="ARBA" id="ARBA00004651"/>
    </source>
</evidence>
<keyword evidence="8" id="KW-0325">Glycoprotein</keyword>
<keyword evidence="12" id="KW-1185">Reference proteome</keyword>
<feature type="transmembrane region" description="Helical" evidence="9">
    <location>
        <begin position="142"/>
        <end position="165"/>
    </location>
</feature>
<evidence type="ECO:0000256" key="4">
    <source>
        <dbReference type="ARBA" id="ARBA00022692"/>
    </source>
</evidence>
<dbReference type="FunFam" id="3.40.190.10:FF:000218">
    <property type="entry name" value="Uncharacterized protein"/>
    <property type="match status" value="1"/>
</dbReference>
<dbReference type="eggNOG" id="KOG1052">
    <property type="taxonomic scope" value="Eukaryota"/>
</dbReference>
<dbReference type="PANTHER" id="PTHR42643:SF24">
    <property type="entry name" value="IONOTROPIC RECEPTOR 60A"/>
    <property type="match status" value="1"/>
</dbReference>
<organism evidence="11 12">
    <name type="scientific">Daphnia pulex</name>
    <name type="common">Water flea</name>
    <dbReference type="NCBI Taxonomy" id="6669"/>
    <lineage>
        <taxon>Eukaryota</taxon>
        <taxon>Metazoa</taxon>
        <taxon>Ecdysozoa</taxon>
        <taxon>Arthropoda</taxon>
        <taxon>Crustacea</taxon>
        <taxon>Branchiopoda</taxon>
        <taxon>Diplostraca</taxon>
        <taxon>Cladocera</taxon>
        <taxon>Anomopoda</taxon>
        <taxon>Daphniidae</taxon>
        <taxon>Daphnia</taxon>
    </lineage>
</organism>
<sequence length="450" mass="50952">MSFLRTCFDFAPDFSLSGRHFKFVAFDNPPFDSVVKGPNGTFVFSGATTNVVYWIAQRLKFTPTIVAVDQTLFDKLGAHEATFYQLMNQDVDGIVGAFYLTMDRVERMDYSFFTWVDGFSLVVPNPGEESRLFAFVRPFQPWVWMSILLSLPLVVSTMTFFTWFYNCGRPKNSIEVLSIDTNSQSKGVSSGGNFTFFGSHMIYVINTMTNQGGREAVNSFSFRVLAGAWVLCAMVLVNSYTGIVTSALTTPKMKQPINTLEELAVNNEVKIVLRSDTAIGVQILQATSGIYKVLADQARSEPDERIVADPGKLIERLRTGRYAYPFMHTFTIAFVGTQYRKEGKCRFKASKILSSSHGYYFFVLKKGSWYTQKFSRGFMDLWESGLTRFWMKNRPTIPRADECFDTKRRVSRLAAIQLSDLTSAFLILGIGIGLATLAFLLEIIYSKWQR</sequence>
<comment type="subcellular location">
    <subcellularLocation>
        <location evidence="1">Cell membrane</location>
        <topology evidence="1">Multi-pass membrane protein</topology>
    </subcellularLocation>
</comment>
<dbReference type="FunCoup" id="E9G3P4">
    <property type="interactions" value="63"/>
</dbReference>
<dbReference type="KEGG" id="dpx:DAPPUDRAFT_313634"/>
<evidence type="ECO:0000256" key="3">
    <source>
        <dbReference type="ARBA" id="ARBA00022475"/>
    </source>
</evidence>
<keyword evidence="3" id="KW-1003">Cell membrane</keyword>
<evidence type="ECO:0000256" key="2">
    <source>
        <dbReference type="ARBA" id="ARBA00008685"/>
    </source>
</evidence>
<evidence type="ECO:0000256" key="7">
    <source>
        <dbReference type="ARBA" id="ARBA00023170"/>
    </source>
</evidence>
<dbReference type="PANTHER" id="PTHR42643">
    <property type="entry name" value="IONOTROPIC RECEPTOR 20A-RELATED"/>
    <property type="match status" value="1"/>
</dbReference>
<accession>E9G3P4</accession>
<dbReference type="InterPro" id="IPR052192">
    <property type="entry name" value="Insect_Ionotropic_Sensory_Rcpt"/>
</dbReference>
<evidence type="ECO:0000259" key="10">
    <source>
        <dbReference type="Pfam" id="PF00060"/>
    </source>
</evidence>
<dbReference type="HOGENOM" id="CLU_007257_4_0_1"/>
<dbReference type="SUPFAM" id="SSF53850">
    <property type="entry name" value="Periplasmic binding protein-like II"/>
    <property type="match status" value="1"/>
</dbReference>
<feature type="domain" description="Ionotropic glutamate receptor C-terminal" evidence="10">
    <location>
        <begin position="143"/>
        <end position="432"/>
    </location>
</feature>
<evidence type="ECO:0000256" key="8">
    <source>
        <dbReference type="ARBA" id="ARBA00023180"/>
    </source>
</evidence>
<dbReference type="GO" id="GO:0005886">
    <property type="term" value="C:plasma membrane"/>
    <property type="evidence" value="ECO:0007669"/>
    <property type="project" value="UniProtKB-SubCell"/>
</dbReference>
<dbReference type="Gene3D" id="1.10.287.70">
    <property type="match status" value="1"/>
</dbReference>
<keyword evidence="6 9" id="KW-0472">Membrane</keyword>
<dbReference type="Proteomes" id="UP000000305">
    <property type="component" value="Unassembled WGS sequence"/>
</dbReference>
<name>E9G3P4_DAPPU</name>
<gene>
    <name evidence="11" type="ORF">DAPPUDRAFT_313634</name>
</gene>
<feature type="transmembrane region" description="Helical" evidence="9">
    <location>
        <begin position="224"/>
        <end position="248"/>
    </location>
</feature>
<proteinExistence type="inferred from homology"/>
<feature type="transmembrane region" description="Helical" evidence="9">
    <location>
        <begin position="424"/>
        <end position="445"/>
    </location>
</feature>
<reference evidence="11 12" key="1">
    <citation type="journal article" date="2011" name="Science">
        <title>The ecoresponsive genome of Daphnia pulex.</title>
        <authorList>
            <person name="Colbourne J.K."/>
            <person name="Pfrender M.E."/>
            <person name="Gilbert D."/>
            <person name="Thomas W.K."/>
            <person name="Tucker A."/>
            <person name="Oakley T.H."/>
            <person name="Tokishita S."/>
            <person name="Aerts A."/>
            <person name="Arnold G.J."/>
            <person name="Basu M.K."/>
            <person name="Bauer D.J."/>
            <person name="Caceres C.E."/>
            <person name="Carmel L."/>
            <person name="Casola C."/>
            <person name="Choi J.H."/>
            <person name="Detter J.C."/>
            <person name="Dong Q."/>
            <person name="Dusheyko S."/>
            <person name="Eads B.D."/>
            <person name="Frohlich T."/>
            <person name="Geiler-Samerotte K.A."/>
            <person name="Gerlach D."/>
            <person name="Hatcher P."/>
            <person name="Jogdeo S."/>
            <person name="Krijgsveld J."/>
            <person name="Kriventseva E.V."/>
            <person name="Kultz D."/>
            <person name="Laforsch C."/>
            <person name="Lindquist E."/>
            <person name="Lopez J."/>
            <person name="Manak J.R."/>
            <person name="Muller J."/>
            <person name="Pangilinan J."/>
            <person name="Patwardhan R.P."/>
            <person name="Pitluck S."/>
            <person name="Pritham E.J."/>
            <person name="Rechtsteiner A."/>
            <person name="Rho M."/>
            <person name="Rogozin I.B."/>
            <person name="Sakarya O."/>
            <person name="Salamov A."/>
            <person name="Schaack S."/>
            <person name="Shapiro H."/>
            <person name="Shiga Y."/>
            <person name="Skalitzky C."/>
            <person name="Smith Z."/>
            <person name="Souvorov A."/>
            <person name="Sung W."/>
            <person name="Tang Z."/>
            <person name="Tsuchiya D."/>
            <person name="Tu H."/>
            <person name="Vos H."/>
            <person name="Wang M."/>
            <person name="Wolf Y.I."/>
            <person name="Yamagata H."/>
            <person name="Yamada T."/>
            <person name="Ye Y."/>
            <person name="Shaw J.R."/>
            <person name="Andrews J."/>
            <person name="Crease T.J."/>
            <person name="Tang H."/>
            <person name="Lucas S.M."/>
            <person name="Robertson H.M."/>
            <person name="Bork P."/>
            <person name="Koonin E.V."/>
            <person name="Zdobnov E.M."/>
            <person name="Grigoriev I.V."/>
            <person name="Lynch M."/>
            <person name="Boore J.L."/>
        </authorList>
    </citation>
    <scope>NUCLEOTIDE SEQUENCE [LARGE SCALE GENOMIC DNA]</scope>
</reference>
<dbReference type="OMA" id="HDIRENW"/>
<dbReference type="OrthoDB" id="6374215at2759"/>
<evidence type="ECO:0000256" key="6">
    <source>
        <dbReference type="ARBA" id="ARBA00023136"/>
    </source>
</evidence>
<dbReference type="Pfam" id="PF00060">
    <property type="entry name" value="Lig_chan"/>
    <property type="match status" value="1"/>
</dbReference>
<protein>
    <recommendedName>
        <fullName evidence="10">Ionotropic glutamate receptor C-terminal domain-containing protein</fullName>
    </recommendedName>
</protein>
<keyword evidence="7" id="KW-0675">Receptor</keyword>
<dbReference type="FunFam" id="1.10.287.70:FF:000301">
    <property type="entry name" value="Uncharacterized protein"/>
    <property type="match status" value="1"/>
</dbReference>
<evidence type="ECO:0000256" key="9">
    <source>
        <dbReference type="SAM" id="Phobius"/>
    </source>
</evidence>
<evidence type="ECO:0000256" key="5">
    <source>
        <dbReference type="ARBA" id="ARBA00022989"/>
    </source>
</evidence>
<dbReference type="PhylomeDB" id="E9G3P4"/>
<evidence type="ECO:0000313" key="11">
    <source>
        <dbReference type="EMBL" id="EFX85946.1"/>
    </source>
</evidence>
<dbReference type="InterPro" id="IPR001320">
    <property type="entry name" value="Iontro_rcpt_C"/>
</dbReference>
<evidence type="ECO:0000313" key="12">
    <source>
        <dbReference type="Proteomes" id="UP000000305"/>
    </source>
</evidence>
<keyword evidence="5 9" id="KW-1133">Transmembrane helix</keyword>
<dbReference type="AlphaFoldDB" id="E9G3P4"/>
<dbReference type="Gene3D" id="3.40.190.10">
    <property type="entry name" value="Periplasmic binding protein-like II"/>
    <property type="match status" value="1"/>
</dbReference>